<keyword evidence="2" id="KW-1185">Reference proteome</keyword>
<dbReference type="Proteomes" id="UP000278807">
    <property type="component" value="Unassembled WGS sequence"/>
</dbReference>
<protein>
    <submittedName>
        <fullName evidence="1">Uncharacterized protein</fullName>
    </submittedName>
</protein>
<evidence type="ECO:0000313" key="1">
    <source>
        <dbReference type="EMBL" id="VDO00629.1"/>
    </source>
</evidence>
<sequence>MPEMFVQRFSGKAGKKAGKGAAAAASVEESITDDMKTGPLVVTLNFKKHVFDPSKRFVQ</sequence>
<dbReference type="EMBL" id="UZAE01003616">
    <property type="protein sequence ID" value="VDO00629.1"/>
    <property type="molecule type" value="Genomic_DNA"/>
</dbReference>
<organism evidence="1 2">
    <name type="scientific">Rodentolepis nana</name>
    <name type="common">Dwarf tapeworm</name>
    <name type="synonym">Hymenolepis nana</name>
    <dbReference type="NCBI Taxonomy" id="102285"/>
    <lineage>
        <taxon>Eukaryota</taxon>
        <taxon>Metazoa</taxon>
        <taxon>Spiralia</taxon>
        <taxon>Lophotrochozoa</taxon>
        <taxon>Platyhelminthes</taxon>
        <taxon>Cestoda</taxon>
        <taxon>Eucestoda</taxon>
        <taxon>Cyclophyllidea</taxon>
        <taxon>Hymenolepididae</taxon>
        <taxon>Rodentolepis</taxon>
    </lineage>
</organism>
<accession>A0A3P7S2X5</accession>
<evidence type="ECO:0000313" key="2">
    <source>
        <dbReference type="Proteomes" id="UP000278807"/>
    </source>
</evidence>
<name>A0A3P7S2X5_RODNA</name>
<dbReference type="AlphaFoldDB" id="A0A3P7S2X5"/>
<gene>
    <name evidence="1" type="ORF">HNAJ_LOCUS4769</name>
</gene>
<proteinExistence type="predicted"/>
<reference evidence="1 2" key="1">
    <citation type="submission" date="2018-11" db="EMBL/GenBank/DDBJ databases">
        <authorList>
            <consortium name="Pathogen Informatics"/>
        </authorList>
    </citation>
    <scope>NUCLEOTIDE SEQUENCE [LARGE SCALE GENOMIC DNA]</scope>
</reference>